<dbReference type="EMBL" id="MNUO01000062">
    <property type="protein sequence ID" value="OIN97145.1"/>
    <property type="molecule type" value="Genomic_DNA"/>
</dbReference>
<feature type="active site" description="For OMPdecase activity" evidence="10">
    <location>
        <position position="65"/>
    </location>
</feature>
<dbReference type="GO" id="GO:0044205">
    <property type="term" value="P:'de novo' UMP biosynthetic process"/>
    <property type="evidence" value="ECO:0007669"/>
    <property type="project" value="UniProtKB-UniRule"/>
</dbReference>
<feature type="binding site" evidence="9">
    <location>
        <begin position="60"/>
        <end position="69"/>
    </location>
    <ligand>
        <name>substrate</name>
    </ligand>
</feature>
<evidence type="ECO:0000256" key="4">
    <source>
        <dbReference type="ARBA" id="ARBA00022793"/>
    </source>
</evidence>
<dbReference type="SUPFAM" id="SSF51366">
    <property type="entry name" value="Ribulose-phoshate binding barrel"/>
    <property type="match status" value="1"/>
</dbReference>
<comment type="pathway">
    <text evidence="2 9 12">Pyrimidine metabolism; UMP biosynthesis via de novo pathway; UMP from orotate: step 2/2.</text>
</comment>
<dbReference type="PANTHER" id="PTHR32119">
    <property type="entry name" value="OROTIDINE 5'-PHOSPHATE DECARBOXYLASE"/>
    <property type="match status" value="1"/>
</dbReference>
<evidence type="ECO:0000256" key="1">
    <source>
        <dbReference type="ARBA" id="ARBA00002356"/>
    </source>
</evidence>
<dbReference type="HAMAP" id="MF_01200_B">
    <property type="entry name" value="OMPdecase_type1_B"/>
    <property type="match status" value="1"/>
</dbReference>
<dbReference type="NCBIfam" id="NF001273">
    <property type="entry name" value="PRK00230.1"/>
    <property type="match status" value="1"/>
</dbReference>
<comment type="similarity">
    <text evidence="8 9">Belongs to the OMP decarboxylase family. Type 1 subfamily.</text>
</comment>
<evidence type="ECO:0000256" key="5">
    <source>
        <dbReference type="ARBA" id="ARBA00022975"/>
    </source>
</evidence>
<evidence type="ECO:0000256" key="11">
    <source>
        <dbReference type="PIRSR" id="PIRSR614732-2"/>
    </source>
</evidence>
<sequence>MKNNSLILALDVGDLKTAKKFVQNLKDYIDIFKIGSILFTREGPAVIRMIKRLRKKVFLDLKYHDIPNTVGMAVKSARELGIDMLTIHTSGGFEMMQEAVRNKGKMFLFGVTVLTSIDKKILKFQLGVDRDVKKQVVMLAKMAKMAGLDGVVASGNEIEQIRRACGRNFLILVPGVRPLCEAHGDQKRVVAPSDALRRGANFIVVGRPILKASDPVKITESIIKEMRQR</sequence>
<keyword evidence="5 9" id="KW-0665">Pyrimidine biosynthesis</keyword>
<evidence type="ECO:0000256" key="10">
    <source>
        <dbReference type="PIRSR" id="PIRSR614732-1"/>
    </source>
</evidence>
<feature type="binding site" evidence="9 11">
    <location>
        <position position="186"/>
    </location>
    <ligand>
        <name>substrate</name>
    </ligand>
</feature>
<dbReference type="InterPro" id="IPR001754">
    <property type="entry name" value="OMPdeCOase_dom"/>
</dbReference>
<dbReference type="NCBIfam" id="TIGR01740">
    <property type="entry name" value="pyrF"/>
    <property type="match status" value="1"/>
</dbReference>
<dbReference type="UniPathway" id="UPA00070">
    <property type="reaction ID" value="UER00120"/>
</dbReference>
<evidence type="ECO:0000256" key="9">
    <source>
        <dbReference type="HAMAP-Rule" id="MF_01200"/>
    </source>
</evidence>
<accession>A0A1J4SCG2</accession>
<dbReference type="PANTHER" id="PTHR32119:SF2">
    <property type="entry name" value="OROTIDINE 5'-PHOSPHATE DECARBOXYLASE"/>
    <property type="match status" value="1"/>
</dbReference>
<feature type="active site" description="Proton donor" evidence="9">
    <location>
        <position position="62"/>
    </location>
</feature>
<dbReference type="STRING" id="1817893.AUJ66_04175"/>
<evidence type="ECO:0000259" key="13">
    <source>
        <dbReference type="SMART" id="SM00934"/>
    </source>
</evidence>
<organism evidence="14 15">
    <name type="scientific">Candidatus Desantisbacteria bacterium CG1_02_38_46</name>
    <dbReference type="NCBI Taxonomy" id="1817893"/>
    <lineage>
        <taxon>Bacteria</taxon>
        <taxon>Candidatus Desantisiibacteriota</taxon>
    </lineage>
</organism>
<evidence type="ECO:0000313" key="14">
    <source>
        <dbReference type="EMBL" id="OIN97145.1"/>
    </source>
</evidence>
<dbReference type="PROSITE" id="PS00156">
    <property type="entry name" value="OMPDECASE"/>
    <property type="match status" value="1"/>
</dbReference>
<feature type="active site" description="For OMPdecase activity" evidence="10">
    <location>
        <position position="60"/>
    </location>
</feature>
<dbReference type="SMART" id="SM00934">
    <property type="entry name" value="OMPdecase"/>
    <property type="match status" value="1"/>
</dbReference>
<protein>
    <recommendedName>
        <fullName evidence="9">Orotidine 5'-phosphate decarboxylase</fullName>
        <ecNumber evidence="9">4.1.1.23</ecNumber>
    </recommendedName>
    <alternativeName>
        <fullName evidence="9">OMP decarboxylase</fullName>
        <shortName evidence="9">OMPDCase</shortName>
        <shortName evidence="9">OMPdecase</shortName>
    </alternativeName>
</protein>
<dbReference type="GO" id="GO:0005829">
    <property type="term" value="C:cytosol"/>
    <property type="evidence" value="ECO:0007669"/>
    <property type="project" value="TreeGrafter"/>
</dbReference>
<proteinExistence type="inferred from homology"/>
<evidence type="ECO:0000256" key="8">
    <source>
        <dbReference type="ARBA" id="ARBA00061012"/>
    </source>
</evidence>
<name>A0A1J4SCG2_9BACT</name>
<evidence type="ECO:0000313" key="15">
    <source>
        <dbReference type="Proteomes" id="UP000182278"/>
    </source>
</evidence>
<comment type="subunit">
    <text evidence="3 9">Homodimer.</text>
</comment>
<dbReference type="InterPro" id="IPR047596">
    <property type="entry name" value="OMPdecase_bac"/>
</dbReference>
<feature type="binding site" evidence="9 11">
    <location>
        <position position="206"/>
    </location>
    <ligand>
        <name>substrate</name>
    </ligand>
</feature>
<evidence type="ECO:0000256" key="3">
    <source>
        <dbReference type="ARBA" id="ARBA00011738"/>
    </source>
</evidence>
<feature type="binding site" evidence="9 11">
    <location>
        <position position="207"/>
    </location>
    <ligand>
        <name>substrate</name>
    </ligand>
</feature>
<dbReference type="GO" id="GO:0006207">
    <property type="term" value="P:'de novo' pyrimidine nucleobase biosynthetic process"/>
    <property type="evidence" value="ECO:0007669"/>
    <property type="project" value="InterPro"/>
</dbReference>
<dbReference type="FunFam" id="3.20.20.70:FF:000015">
    <property type="entry name" value="Orotidine 5'-phosphate decarboxylase"/>
    <property type="match status" value="1"/>
</dbReference>
<dbReference type="InterPro" id="IPR011060">
    <property type="entry name" value="RibuloseP-bd_barrel"/>
</dbReference>
<feature type="binding site" evidence="9 11">
    <location>
        <position position="115"/>
    </location>
    <ligand>
        <name>substrate</name>
    </ligand>
</feature>
<keyword evidence="4 9" id="KW-0210">Decarboxylase</keyword>
<gene>
    <name evidence="9" type="primary">pyrF</name>
    <name evidence="14" type="ORF">AUJ66_04175</name>
</gene>
<dbReference type="AlphaFoldDB" id="A0A1J4SCG2"/>
<keyword evidence="6 9" id="KW-0456">Lyase</keyword>
<feature type="binding site" evidence="9 11">
    <location>
        <position position="177"/>
    </location>
    <ligand>
        <name>substrate</name>
    </ligand>
</feature>
<evidence type="ECO:0000256" key="7">
    <source>
        <dbReference type="ARBA" id="ARBA00049157"/>
    </source>
</evidence>
<dbReference type="InterPro" id="IPR018089">
    <property type="entry name" value="OMPdecase_AS"/>
</dbReference>
<dbReference type="GO" id="GO:0004590">
    <property type="term" value="F:orotidine-5'-phosphate decarboxylase activity"/>
    <property type="evidence" value="ECO:0007669"/>
    <property type="project" value="UniProtKB-UniRule"/>
</dbReference>
<dbReference type="InterPro" id="IPR013785">
    <property type="entry name" value="Aldolase_TIM"/>
</dbReference>
<feature type="binding site" evidence="9 11">
    <location>
        <position position="11"/>
    </location>
    <ligand>
        <name>substrate</name>
    </ligand>
</feature>
<dbReference type="Proteomes" id="UP000182278">
    <property type="component" value="Unassembled WGS sequence"/>
</dbReference>
<feature type="active site" description="For OMPdecase activity" evidence="10">
    <location>
        <position position="62"/>
    </location>
</feature>
<dbReference type="EC" id="4.1.1.23" evidence="9"/>
<dbReference type="Pfam" id="PF00215">
    <property type="entry name" value="OMPdecase"/>
    <property type="match status" value="1"/>
</dbReference>
<evidence type="ECO:0000256" key="12">
    <source>
        <dbReference type="RuleBase" id="RU000512"/>
    </source>
</evidence>
<comment type="caution">
    <text evidence="14">The sequence shown here is derived from an EMBL/GenBank/DDBJ whole genome shotgun (WGS) entry which is preliminary data.</text>
</comment>
<dbReference type="Gene3D" id="3.20.20.70">
    <property type="entry name" value="Aldolase class I"/>
    <property type="match status" value="1"/>
</dbReference>
<reference evidence="14 15" key="1">
    <citation type="journal article" date="2016" name="Environ. Microbiol.">
        <title>Genomic resolution of a cold subsurface aquifer community provides metabolic insights for novel microbes adapted to high CO concentrations.</title>
        <authorList>
            <person name="Probst A.J."/>
            <person name="Castelle C.J."/>
            <person name="Singh A."/>
            <person name="Brown C.T."/>
            <person name="Anantharaman K."/>
            <person name="Sharon I."/>
            <person name="Hug L.A."/>
            <person name="Burstein D."/>
            <person name="Emerson J.B."/>
            <person name="Thomas B.C."/>
            <person name="Banfield J.F."/>
        </authorList>
    </citation>
    <scope>NUCLEOTIDE SEQUENCE [LARGE SCALE GENOMIC DNA]</scope>
    <source>
        <strain evidence="14">CG1_02_38_46</strain>
    </source>
</reference>
<feature type="binding site" evidence="9 11">
    <location>
        <position position="33"/>
    </location>
    <ligand>
        <name>substrate</name>
    </ligand>
</feature>
<evidence type="ECO:0000256" key="6">
    <source>
        <dbReference type="ARBA" id="ARBA00023239"/>
    </source>
</evidence>
<evidence type="ECO:0000256" key="2">
    <source>
        <dbReference type="ARBA" id="ARBA00004861"/>
    </source>
</evidence>
<comment type="function">
    <text evidence="1 9">Catalyzes the decarboxylation of orotidine 5'-monophosphate (OMP) to uridine 5'-monophosphate (UMP).</text>
</comment>
<comment type="catalytic activity">
    <reaction evidence="7 9 12">
        <text>orotidine 5'-phosphate + H(+) = UMP + CO2</text>
        <dbReference type="Rhea" id="RHEA:11596"/>
        <dbReference type="ChEBI" id="CHEBI:15378"/>
        <dbReference type="ChEBI" id="CHEBI:16526"/>
        <dbReference type="ChEBI" id="CHEBI:57538"/>
        <dbReference type="ChEBI" id="CHEBI:57865"/>
        <dbReference type="EC" id="4.1.1.23"/>
    </reaction>
</comment>
<dbReference type="CDD" id="cd04725">
    <property type="entry name" value="OMP_decarboxylase_like"/>
    <property type="match status" value="1"/>
</dbReference>
<dbReference type="InterPro" id="IPR014732">
    <property type="entry name" value="OMPdecase"/>
</dbReference>
<feature type="domain" description="Orotidine 5'-phosphate decarboxylase" evidence="13">
    <location>
        <begin position="5"/>
        <end position="222"/>
    </location>
</feature>